<dbReference type="Proteomes" id="UP000811246">
    <property type="component" value="Chromosome 3"/>
</dbReference>
<dbReference type="AlphaFoldDB" id="A0A922FH96"/>
<name>A0A922FH96_CARIL</name>
<gene>
    <name evidence="1" type="ORF">I3842_03G018400</name>
</gene>
<evidence type="ECO:0000313" key="1">
    <source>
        <dbReference type="EMBL" id="KAG6719670.1"/>
    </source>
</evidence>
<sequence length="54" mass="5957">MLVQVLVADTGIPCKRAISCGKSDNPSYSKCIAKQKPKCKDRYKRDCELAPKGN</sequence>
<protein>
    <submittedName>
        <fullName evidence="1">Uncharacterized protein</fullName>
    </submittedName>
</protein>
<proteinExistence type="predicted"/>
<organism evidence="1 2">
    <name type="scientific">Carya illinoinensis</name>
    <name type="common">Pecan</name>
    <dbReference type="NCBI Taxonomy" id="32201"/>
    <lineage>
        <taxon>Eukaryota</taxon>
        <taxon>Viridiplantae</taxon>
        <taxon>Streptophyta</taxon>
        <taxon>Embryophyta</taxon>
        <taxon>Tracheophyta</taxon>
        <taxon>Spermatophyta</taxon>
        <taxon>Magnoliopsida</taxon>
        <taxon>eudicotyledons</taxon>
        <taxon>Gunneridae</taxon>
        <taxon>Pentapetalae</taxon>
        <taxon>rosids</taxon>
        <taxon>fabids</taxon>
        <taxon>Fagales</taxon>
        <taxon>Juglandaceae</taxon>
        <taxon>Carya</taxon>
    </lineage>
</organism>
<comment type="caution">
    <text evidence="1">The sequence shown here is derived from an EMBL/GenBank/DDBJ whole genome shotgun (WGS) entry which is preliminary data.</text>
</comment>
<dbReference type="EMBL" id="CM031827">
    <property type="protein sequence ID" value="KAG6719670.1"/>
    <property type="molecule type" value="Genomic_DNA"/>
</dbReference>
<reference evidence="1" key="1">
    <citation type="submission" date="2021-01" db="EMBL/GenBank/DDBJ databases">
        <authorList>
            <person name="Lovell J.T."/>
            <person name="Bentley N."/>
            <person name="Bhattarai G."/>
            <person name="Jenkins J.W."/>
            <person name="Sreedasyam A."/>
            <person name="Alarcon Y."/>
            <person name="Bock C."/>
            <person name="Boston L."/>
            <person name="Carlson J."/>
            <person name="Cervantes K."/>
            <person name="Clermont K."/>
            <person name="Krom N."/>
            <person name="Kubenka K."/>
            <person name="Mamidi S."/>
            <person name="Mattison C."/>
            <person name="Monteros M."/>
            <person name="Pisani C."/>
            <person name="Plott C."/>
            <person name="Rajasekar S."/>
            <person name="Rhein H.S."/>
            <person name="Rohla C."/>
            <person name="Song M."/>
            <person name="Hilaire R.S."/>
            <person name="Shu S."/>
            <person name="Wells L."/>
            <person name="Wang X."/>
            <person name="Webber J."/>
            <person name="Heerema R.J."/>
            <person name="Klein P."/>
            <person name="Conner P."/>
            <person name="Grauke L."/>
            <person name="Grimwood J."/>
            <person name="Schmutz J."/>
            <person name="Randall J.J."/>
        </authorList>
    </citation>
    <scope>NUCLEOTIDE SEQUENCE</scope>
    <source>
        <tissue evidence="1">Leaf</tissue>
    </source>
</reference>
<evidence type="ECO:0000313" key="2">
    <source>
        <dbReference type="Proteomes" id="UP000811246"/>
    </source>
</evidence>
<accession>A0A922FH96</accession>